<dbReference type="Pfam" id="PF00102">
    <property type="entry name" value="Y_phosphatase"/>
    <property type="match status" value="4"/>
</dbReference>
<dbReference type="SUPFAM" id="SSF49265">
    <property type="entry name" value="Fibronectin type III"/>
    <property type="match status" value="1"/>
</dbReference>
<dbReference type="InterPro" id="IPR003961">
    <property type="entry name" value="FN3_dom"/>
</dbReference>
<reference evidence="9" key="1">
    <citation type="submission" date="2020-04" db="EMBL/GenBank/DDBJ databases">
        <authorList>
            <person name="Alioto T."/>
            <person name="Alioto T."/>
            <person name="Gomez Garrido J."/>
        </authorList>
    </citation>
    <scope>NUCLEOTIDE SEQUENCE</scope>
    <source>
        <strain evidence="9">A484AB</strain>
    </source>
</reference>
<comment type="catalytic activity">
    <reaction evidence="7">
        <text>O-phospho-L-tyrosyl-[protein] + H2O = L-tyrosyl-[protein] + phosphate</text>
        <dbReference type="Rhea" id="RHEA:10684"/>
        <dbReference type="Rhea" id="RHEA-COMP:10136"/>
        <dbReference type="Rhea" id="RHEA-COMP:20101"/>
        <dbReference type="ChEBI" id="CHEBI:15377"/>
        <dbReference type="ChEBI" id="CHEBI:43474"/>
        <dbReference type="ChEBI" id="CHEBI:46858"/>
        <dbReference type="ChEBI" id="CHEBI:61978"/>
        <dbReference type="EC" id="3.1.3.48"/>
    </reaction>
</comment>
<dbReference type="PROSITE" id="PS50055">
    <property type="entry name" value="TYR_PHOSPHATASE_PTP"/>
    <property type="match status" value="4"/>
</dbReference>
<evidence type="ECO:0000256" key="3">
    <source>
        <dbReference type="ARBA" id="ARBA00022729"/>
    </source>
</evidence>
<dbReference type="GO" id="GO:0004725">
    <property type="term" value="F:protein tyrosine phosphatase activity"/>
    <property type="evidence" value="ECO:0007669"/>
    <property type="project" value="UniProtKB-EC"/>
</dbReference>
<dbReference type="InterPro" id="IPR013783">
    <property type="entry name" value="Ig-like_fold"/>
</dbReference>
<dbReference type="Pfam" id="PF00041">
    <property type="entry name" value="fn3"/>
    <property type="match status" value="1"/>
</dbReference>
<dbReference type="InterPro" id="IPR016130">
    <property type="entry name" value="Tyr_Pase_AS"/>
</dbReference>
<dbReference type="InterPro" id="IPR029021">
    <property type="entry name" value="Prot-tyrosine_phosphatase-like"/>
</dbReference>
<dbReference type="CDD" id="cd00047">
    <property type="entry name" value="PTPc"/>
    <property type="match status" value="3"/>
</dbReference>
<dbReference type="InterPro" id="IPR050348">
    <property type="entry name" value="Protein-Tyr_Phosphatase"/>
</dbReference>
<dbReference type="SMART" id="SM00060">
    <property type="entry name" value="FN3"/>
    <property type="match status" value="2"/>
</dbReference>
<gene>
    <name evidence="9" type="ORF">PACLA_8A039657</name>
</gene>
<dbReference type="GO" id="GO:0016020">
    <property type="term" value="C:membrane"/>
    <property type="evidence" value="ECO:0007669"/>
    <property type="project" value="UniProtKB-SubCell"/>
</dbReference>
<feature type="region of interest" description="Disordered" evidence="8">
    <location>
        <begin position="515"/>
        <end position="535"/>
    </location>
</feature>
<keyword evidence="6" id="KW-0472">Membrane</keyword>
<dbReference type="SMART" id="SM00194">
    <property type="entry name" value="PTPc"/>
    <property type="match status" value="4"/>
</dbReference>
<sequence length="1874" mass="213306">AACFFVKHVQTGMCINDTSLLSFGFVIIILQLIVTRCAVPKTADALANAGIDPYIRLTTDCEDAEDKRFNFGSISTWWSRLHRRFGFDFHYRYCYLSLLGWRVFELNERGREYFLSCSEISYIKCFISSSESRNPSDARISSGSSWCAPAADDKHYLQFGTMRLHHSRLSRRHNNKSFTVYSIIHSSLLPDKPTNLTNTTKNKTNNYEVDDLTPVTTYEISVAAGNKHGFGEEEITSFKTSEEAPEGPPLNVTVIAESSSSLSVTWEPPEKDKRNGIIDSYTVCISHEESKPCFKEQTREEKMLSFTSLNASTKYYVRVLASTKVGSGPYSESKGKFTNGKQPQVGTNGTETTLPFTLQIPSRNFMHFYVVALKLKDGQEGRSPASYENNELVTYAEAKKSTDPKPYIAAILTSKDENMFILGDGRNTSNPTSRRRRSTSSDYYNGPLEPDTSYSIFQRIFINDEDDYYSTDWSPASKTVGKETLPGTDGSGVVGVCVLILVILAIIMFRRRKGKQHSEPGYQQDEEVDKRSGPPVINDAFLASNDSIEVEQNANDTADGDDRVEANVEENKTNSAAGDFYNNKESIAARVHNPIPVEEFNNHVNHLRQNNNKEFKLDFEDLPTGRISNWDIAKQSFNTPKNRYGNAVTYNHSRVVLSGDEKTDYINASFIDGLAEKYYIATQGPKPKTVNDFWRMIFEHKCPTIVMLTTLKEMGKTKCEKYWPDESGMYGDINVTSTKTKTFADYVTRMFIVEKGGEQHEVQQFHFVSWPDYGVPLYATQILTFRRHFKSFHETRTGPAVIHCSAGVGRSGVFIAVDKILDDLDKENKDTIDIFGFVKDMRTKRVNMVQNAEQYVFIHDAIVDHLKCGANEVEATWITFEIKNLLKKNDKGETGFEEKFKRLNTVTPQLVKEKCEAALLDQNRKKNRQSQIYPTESGRPYLKHIENVENSDYINACYVDGYLGKRYFIATQTPLEETINDFWRMVLQHKSSTIVMLNQLREGDEEYPMFWPTQRATPQSFGSSTVMLDSFVKKENIVIRKFVVSPSVDLKEGRMVRLIQYMSWPDHGVPKDVDDIAKILSEVEESQRAAEGKGPVTIICSDGAGRSGTYIAISNLVDRVKVVQVIDVFQCVKLIRTKRPQFVETAAQFKLCYDAVTININCGKVEQGGIVQARSFFLCRLGASLVRRLSRNPNSECLTLIINVRQTVKHNIAHRLRGSSILYHCSDAENRRFNFVATLSIRKLVVYYPSLKFDKHNLLSTVIKHHKFVIFVHDVYIQLAYTDAIAAENQNGLGEDTITSFKTSEDEDIRREALQSRLFCLDSLTKVYKKVLLRDKISSLQVISRYGNAVTYNHSRVILSGDEKADYINASFIDGLTEKYYIATQGPKPKTVDDFWRMIFEHKCPTIVMLTTLKEMGKTKCEKYWPEEASMYGDINVTPEQTKTFADYVTRTFIVEKGGEQHEVQQYHFVSWPDYGVPLYPTQILTFRRHFKSFHETSTGPAVIHCSAGVGRSGVFIAVDKILDDLDKEKKDTIDIFGFVKDMRTRRANMVQTAEQYVFIHDTIVDHLNCGANEVEATQITFEIKNLLKKNDKGETGFDKKFKRLNTVTPQLVKDKCEAALLDQNRKKNRKAEIYPSESDRPYLKHIDNVENSDYINACYVDGYLGKRYFIATQTPLAETINDFWRMVLQHKSSTIVMLNQLREGDEEYPMFWPTQRAQPQSFGPSTVMLDSFVKKENIVIRKFVVSPSVDLKEGRMVRVIQYMSWPDHGVPKDVEDIVKILSEVEESQRAAEKKGPVTVICSDGAGRTGTYMAICNLVDRVKVVQVIDVFQCVKLIRTKRPQFVETAAQFKLCYDAVTILLNRVVSGKCTSLK</sequence>
<dbReference type="SUPFAM" id="SSF52799">
    <property type="entry name" value="(Phosphotyrosine protein) phosphatases II"/>
    <property type="match status" value="4"/>
</dbReference>
<dbReference type="SMART" id="SM00404">
    <property type="entry name" value="PTPc_motif"/>
    <property type="match status" value="4"/>
</dbReference>
<evidence type="ECO:0000313" key="10">
    <source>
        <dbReference type="Proteomes" id="UP001152795"/>
    </source>
</evidence>
<dbReference type="EMBL" id="CACRXK020003955">
    <property type="protein sequence ID" value="CAB4000899.1"/>
    <property type="molecule type" value="Genomic_DNA"/>
</dbReference>
<evidence type="ECO:0000256" key="2">
    <source>
        <dbReference type="ARBA" id="ARBA00013064"/>
    </source>
</evidence>
<dbReference type="InterPro" id="IPR000387">
    <property type="entry name" value="Tyr_Pase_dom"/>
</dbReference>
<evidence type="ECO:0000256" key="6">
    <source>
        <dbReference type="ARBA" id="ARBA00023136"/>
    </source>
</evidence>
<keyword evidence="10" id="KW-1185">Reference proteome</keyword>
<dbReference type="InterPro" id="IPR003595">
    <property type="entry name" value="Tyr_Pase_cat"/>
</dbReference>
<evidence type="ECO:0000256" key="4">
    <source>
        <dbReference type="ARBA" id="ARBA00022801"/>
    </source>
</evidence>
<keyword evidence="5" id="KW-0904">Protein phosphatase</keyword>
<evidence type="ECO:0000256" key="5">
    <source>
        <dbReference type="ARBA" id="ARBA00022912"/>
    </source>
</evidence>
<dbReference type="Gene3D" id="3.90.190.10">
    <property type="entry name" value="Protein tyrosine phosphatase superfamily"/>
    <property type="match status" value="4"/>
</dbReference>
<dbReference type="PANTHER" id="PTHR19134">
    <property type="entry name" value="RECEPTOR-TYPE TYROSINE-PROTEIN PHOSPHATASE"/>
    <property type="match status" value="1"/>
</dbReference>
<dbReference type="PANTHER" id="PTHR19134:SF449">
    <property type="entry name" value="TYROSINE-PROTEIN PHOSPHATASE 1"/>
    <property type="match status" value="1"/>
</dbReference>
<dbReference type="FunFam" id="3.90.190.10:FF:000102">
    <property type="entry name" value="Receptor-type tyrosine-protein phosphatase"/>
    <property type="match status" value="2"/>
</dbReference>
<keyword evidence="4" id="KW-0378">Hydrolase</keyword>
<keyword evidence="9" id="KW-0675">Receptor</keyword>
<dbReference type="CDD" id="cd00063">
    <property type="entry name" value="FN3"/>
    <property type="match status" value="2"/>
</dbReference>
<dbReference type="PRINTS" id="PR00700">
    <property type="entry name" value="PRTYPHPHTASE"/>
</dbReference>
<comment type="caution">
    <text evidence="9">The sequence shown here is derived from an EMBL/GenBank/DDBJ whole genome shotgun (WGS) entry which is preliminary data.</text>
</comment>
<dbReference type="InterPro" id="IPR036116">
    <property type="entry name" value="FN3_sf"/>
</dbReference>
<feature type="non-terminal residue" evidence="9">
    <location>
        <position position="1874"/>
    </location>
</feature>
<feature type="region of interest" description="Disordered" evidence="8">
    <location>
        <begin position="422"/>
        <end position="447"/>
    </location>
</feature>
<comment type="subcellular location">
    <subcellularLocation>
        <location evidence="1">Membrane</location>
        <topology evidence="1">Single-pass membrane protein</topology>
    </subcellularLocation>
</comment>
<dbReference type="OrthoDB" id="6058203at2759"/>
<organism evidence="9 10">
    <name type="scientific">Paramuricea clavata</name>
    <name type="common">Red gorgonian</name>
    <name type="synonym">Violescent sea-whip</name>
    <dbReference type="NCBI Taxonomy" id="317549"/>
    <lineage>
        <taxon>Eukaryota</taxon>
        <taxon>Metazoa</taxon>
        <taxon>Cnidaria</taxon>
        <taxon>Anthozoa</taxon>
        <taxon>Octocorallia</taxon>
        <taxon>Malacalcyonacea</taxon>
        <taxon>Plexauridae</taxon>
        <taxon>Paramuricea</taxon>
    </lineage>
</organism>
<name>A0A6S7H9C9_PARCT</name>
<protein>
    <recommendedName>
        <fullName evidence="2">protein-tyrosine-phosphatase</fullName>
        <ecNumber evidence="2">3.1.3.48</ecNumber>
    </recommendedName>
</protein>
<dbReference type="FunFam" id="3.90.190.10:FF:000185">
    <property type="entry name" value="Predicted protein"/>
    <property type="match status" value="1"/>
</dbReference>
<evidence type="ECO:0000313" key="9">
    <source>
        <dbReference type="EMBL" id="CAB4000899.1"/>
    </source>
</evidence>
<feature type="non-terminal residue" evidence="9">
    <location>
        <position position="1"/>
    </location>
</feature>
<dbReference type="PROSITE" id="PS00383">
    <property type="entry name" value="TYR_PHOSPHATASE_1"/>
    <property type="match status" value="2"/>
</dbReference>
<keyword evidence="3" id="KW-0732">Signal</keyword>
<dbReference type="PROSITE" id="PS50853">
    <property type="entry name" value="FN3"/>
    <property type="match status" value="2"/>
</dbReference>
<dbReference type="Proteomes" id="UP001152795">
    <property type="component" value="Unassembled WGS sequence"/>
</dbReference>
<dbReference type="PROSITE" id="PS50056">
    <property type="entry name" value="TYR_PHOSPHATASE_2"/>
    <property type="match status" value="4"/>
</dbReference>
<dbReference type="Gene3D" id="2.60.40.10">
    <property type="entry name" value="Immunoglobulins"/>
    <property type="match status" value="2"/>
</dbReference>
<dbReference type="EC" id="3.1.3.48" evidence="2"/>
<accession>A0A6S7H9C9</accession>
<proteinExistence type="predicted"/>
<dbReference type="InterPro" id="IPR000242">
    <property type="entry name" value="PTP_cat"/>
</dbReference>
<dbReference type="FunFam" id="3.90.190.10:FF:000062">
    <property type="entry name" value="Receptor-type tyrosine-protein phosphatase kappa"/>
    <property type="match status" value="1"/>
</dbReference>
<evidence type="ECO:0000256" key="1">
    <source>
        <dbReference type="ARBA" id="ARBA00004167"/>
    </source>
</evidence>
<evidence type="ECO:0000256" key="8">
    <source>
        <dbReference type="SAM" id="MobiDB-lite"/>
    </source>
</evidence>
<evidence type="ECO:0000256" key="7">
    <source>
        <dbReference type="ARBA" id="ARBA00051722"/>
    </source>
</evidence>